<evidence type="ECO:0000313" key="2">
    <source>
        <dbReference type="EMBL" id="EOA97633.1"/>
    </source>
</evidence>
<gene>
    <name evidence="2" type="ORF">Anapl_03232</name>
</gene>
<evidence type="ECO:0000313" key="3">
    <source>
        <dbReference type="Proteomes" id="UP000296049"/>
    </source>
</evidence>
<feature type="region of interest" description="Disordered" evidence="1">
    <location>
        <begin position="226"/>
        <end position="250"/>
    </location>
</feature>
<feature type="compositionally biased region" description="Basic and acidic residues" evidence="1">
    <location>
        <begin position="232"/>
        <end position="241"/>
    </location>
</feature>
<keyword evidence="3" id="KW-1185">Reference proteome</keyword>
<dbReference type="AlphaFoldDB" id="R0KWF6"/>
<organism evidence="2 3">
    <name type="scientific">Anas platyrhynchos</name>
    <name type="common">Mallard</name>
    <name type="synonym">Anas boschas</name>
    <dbReference type="NCBI Taxonomy" id="8839"/>
    <lineage>
        <taxon>Eukaryota</taxon>
        <taxon>Metazoa</taxon>
        <taxon>Chordata</taxon>
        <taxon>Craniata</taxon>
        <taxon>Vertebrata</taxon>
        <taxon>Euteleostomi</taxon>
        <taxon>Archelosauria</taxon>
        <taxon>Archosauria</taxon>
        <taxon>Dinosauria</taxon>
        <taxon>Saurischia</taxon>
        <taxon>Theropoda</taxon>
        <taxon>Coelurosauria</taxon>
        <taxon>Aves</taxon>
        <taxon>Neognathae</taxon>
        <taxon>Galloanserae</taxon>
        <taxon>Anseriformes</taxon>
        <taxon>Anatidae</taxon>
        <taxon>Anatinae</taxon>
        <taxon>Anas</taxon>
    </lineage>
</organism>
<feature type="compositionally biased region" description="Basic and acidic residues" evidence="1">
    <location>
        <begin position="154"/>
        <end position="169"/>
    </location>
</feature>
<accession>R0KWF6</accession>
<name>R0KWF6_ANAPL</name>
<proteinExistence type="predicted"/>
<protein>
    <submittedName>
        <fullName evidence="2">Uncharacterized protein</fullName>
    </submittedName>
</protein>
<dbReference type="EMBL" id="KB743644">
    <property type="protein sequence ID" value="EOA97633.1"/>
    <property type="molecule type" value="Genomic_DNA"/>
</dbReference>
<sequence length="250" mass="27094">MIAVDGQPSQLVKEPVAQKRELLTEQMDETAPSVSLETIPHKIKTVLFSVAEHLYLVETVPSGILCMGHVAGKSLCNASQSCYGCRWEFLSDEQLIFLKVLENHSAAGFVLLAGGMLEGSVKESQCPQVLDGFSQGESECGGYNRVPTKQAKTSGEKKKKEEKSGGVELESRSPAAVYSEIRTYVQSKRVSSPRLSQISAILQGLQANSSLTKGKPVTFSKESFHAALNSQSEEKDKESTELLKGTPLPC</sequence>
<feature type="region of interest" description="Disordered" evidence="1">
    <location>
        <begin position="141"/>
        <end position="169"/>
    </location>
</feature>
<evidence type="ECO:0000256" key="1">
    <source>
        <dbReference type="SAM" id="MobiDB-lite"/>
    </source>
</evidence>
<dbReference type="Proteomes" id="UP000296049">
    <property type="component" value="Unassembled WGS sequence"/>
</dbReference>
<reference evidence="3" key="1">
    <citation type="journal article" date="2013" name="Nat. Genet.">
        <title>The duck genome and transcriptome provide insight into an avian influenza virus reservoir species.</title>
        <authorList>
            <person name="Huang Y."/>
            <person name="Li Y."/>
            <person name="Burt D.W."/>
            <person name="Chen H."/>
            <person name="Zhang Y."/>
            <person name="Qian W."/>
            <person name="Kim H."/>
            <person name="Gan S."/>
            <person name="Zhao Y."/>
            <person name="Li J."/>
            <person name="Yi K."/>
            <person name="Feng H."/>
            <person name="Zhu P."/>
            <person name="Li B."/>
            <person name="Liu Q."/>
            <person name="Fairley S."/>
            <person name="Magor K.E."/>
            <person name="Du Z."/>
            <person name="Hu X."/>
            <person name="Goodman L."/>
            <person name="Tafer H."/>
            <person name="Vignal A."/>
            <person name="Lee T."/>
            <person name="Kim K.W."/>
            <person name="Sheng Z."/>
            <person name="An Y."/>
            <person name="Searle S."/>
            <person name="Herrero J."/>
            <person name="Groenen M.A."/>
            <person name="Crooijmans R.P."/>
            <person name="Faraut T."/>
            <person name="Cai Q."/>
            <person name="Webster R.G."/>
            <person name="Aldridge J.R."/>
            <person name="Warren W.C."/>
            <person name="Bartschat S."/>
            <person name="Kehr S."/>
            <person name="Marz M."/>
            <person name="Stadler P.F."/>
            <person name="Smith J."/>
            <person name="Kraus R.H."/>
            <person name="Zhao Y."/>
            <person name="Ren L."/>
            <person name="Fei J."/>
            <person name="Morisson M."/>
            <person name="Kaiser P."/>
            <person name="Griffin D.K."/>
            <person name="Rao M."/>
            <person name="Pitel F."/>
            <person name="Wang J."/>
            <person name="Li N."/>
        </authorList>
    </citation>
    <scope>NUCLEOTIDE SEQUENCE [LARGE SCALE GENOMIC DNA]</scope>
</reference>